<evidence type="ECO:0008006" key="3">
    <source>
        <dbReference type="Google" id="ProtNLM"/>
    </source>
</evidence>
<evidence type="ECO:0000313" key="2">
    <source>
        <dbReference type="Proteomes" id="UP001221558"/>
    </source>
</evidence>
<dbReference type="PROSITE" id="PS51257">
    <property type="entry name" value="PROKAR_LIPOPROTEIN"/>
    <property type="match status" value="1"/>
</dbReference>
<reference evidence="1 2" key="1">
    <citation type="submission" date="2023-02" db="EMBL/GenBank/DDBJ databases">
        <title>Genome sequence of Sphingobacterium sp. KACC 22765.</title>
        <authorList>
            <person name="Kim S."/>
            <person name="Heo J."/>
            <person name="Kwon S.-W."/>
        </authorList>
    </citation>
    <scope>NUCLEOTIDE SEQUENCE [LARGE SCALE GENOMIC DNA]</scope>
    <source>
        <strain evidence="1 2">KACC 22765</strain>
    </source>
</reference>
<dbReference type="RefSeq" id="WP_274266790.1">
    <property type="nucleotide sequence ID" value="NZ_CP117880.1"/>
</dbReference>
<gene>
    <name evidence="1" type="ORF">PQ465_17370</name>
</gene>
<organism evidence="1 2">
    <name type="scientific">Sphingobacterium oryzagri</name>
    <dbReference type="NCBI Taxonomy" id="3025669"/>
    <lineage>
        <taxon>Bacteria</taxon>
        <taxon>Pseudomonadati</taxon>
        <taxon>Bacteroidota</taxon>
        <taxon>Sphingobacteriia</taxon>
        <taxon>Sphingobacteriales</taxon>
        <taxon>Sphingobacteriaceae</taxon>
        <taxon>Sphingobacterium</taxon>
    </lineage>
</organism>
<sequence>MRFFILVFVFLSLASCKKYAFVKGGHFIDGVDAYFNPTQHLNIWVYMDYLAYDGNRGLRMDSLYPKDREIFKLIGLRGRRAQVFFTAKPMNSLNYHLAVLKHKRRKFKTHGYQQFKERNSFYLYKDIEHDFLVIRHVLIPYGKNEHISMVYYIDKDKHTFDPFKRLNYLAEINARELQKATPFRNFWQVSDCPEEKIVPASIKIWRHAYKKREIIYLKMFTLYDDHRGISFVKLLTKDDPDSLPLALCPNSYAIEYRDADHKLLAVDTLHVAE</sequence>
<dbReference type="Proteomes" id="UP001221558">
    <property type="component" value="Chromosome"/>
</dbReference>
<keyword evidence="2" id="KW-1185">Reference proteome</keyword>
<protein>
    <recommendedName>
        <fullName evidence="3">DUF4833 domain-containing protein</fullName>
    </recommendedName>
</protein>
<proteinExistence type="predicted"/>
<accession>A0ABY7WL27</accession>
<name>A0ABY7WL27_9SPHI</name>
<evidence type="ECO:0000313" key="1">
    <source>
        <dbReference type="EMBL" id="WDF68054.1"/>
    </source>
</evidence>
<dbReference type="EMBL" id="CP117880">
    <property type="protein sequence ID" value="WDF68054.1"/>
    <property type="molecule type" value="Genomic_DNA"/>
</dbReference>